<reference evidence="9" key="1">
    <citation type="submission" date="2022-05" db="EMBL/GenBank/DDBJ databases">
        <title>The Musa troglodytarum L. genome provides insights into the mechanism of non-climacteric behaviour and enrichment of carotenoids.</title>
        <authorList>
            <person name="Wang J."/>
        </authorList>
    </citation>
    <scope>NUCLEOTIDE SEQUENCE</scope>
    <source>
        <tissue evidence="9">Leaf</tissue>
    </source>
</reference>
<feature type="domain" description="Disease resistance protein winged helix" evidence="8">
    <location>
        <begin position="340"/>
        <end position="382"/>
    </location>
</feature>
<protein>
    <recommendedName>
        <fullName evidence="11">Disease resistance protein RGA3</fullName>
    </recommendedName>
</protein>
<organism evidence="9 10">
    <name type="scientific">Musa troglodytarum</name>
    <name type="common">fe'i banana</name>
    <dbReference type="NCBI Taxonomy" id="320322"/>
    <lineage>
        <taxon>Eukaryota</taxon>
        <taxon>Viridiplantae</taxon>
        <taxon>Streptophyta</taxon>
        <taxon>Embryophyta</taxon>
        <taxon>Tracheophyta</taxon>
        <taxon>Spermatophyta</taxon>
        <taxon>Magnoliopsida</taxon>
        <taxon>Liliopsida</taxon>
        <taxon>Zingiberales</taxon>
        <taxon>Musaceae</taxon>
        <taxon>Musa</taxon>
    </lineage>
</organism>
<evidence type="ECO:0000313" key="10">
    <source>
        <dbReference type="Proteomes" id="UP001055439"/>
    </source>
</evidence>
<dbReference type="InterPro" id="IPR027417">
    <property type="entry name" value="P-loop_NTPase"/>
</dbReference>
<dbReference type="Gene3D" id="3.40.50.300">
    <property type="entry name" value="P-loop containing nucleotide triphosphate hydrolases"/>
    <property type="match status" value="1"/>
</dbReference>
<dbReference type="Pfam" id="PF18052">
    <property type="entry name" value="Rx_N"/>
    <property type="match status" value="1"/>
</dbReference>
<comment type="similarity">
    <text evidence="1">Belongs to the disease resistance NB-LRR family.</text>
</comment>
<evidence type="ECO:0000256" key="1">
    <source>
        <dbReference type="ARBA" id="ARBA00008894"/>
    </source>
</evidence>
<feature type="domain" description="NB-ARC" evidence="6">
    <location>
        <begin position="179"/>
        <end position="286"/>
    </location>
</feature>
<evidence type="ECO:0000256" key="2">
    <source>
        <dbReference type="ARBA" id="ARBA00022614"/>
    </source>
</evidence>
<accession>A0A9E7HWZ7</accession>
<dbReference type="Gene3D" id="1.20.5.4130">
    <property type="match status" value="1"/>
</dbReference>
<evidence type="ECO:0008006" key="11">
    <source>
        <dbReference type="Google" id="ProtNLM"/>
    </source>
</evidence>
<keyword evidence="3" id="KW-0677">Repeat</keyword>
<dbReference type="Gene3D" id="1.10.10.10">
    <property type="entry name" value="Winged helix-like DNA-binding domain superfamily/Winged helix DNA-binding domain"/>
    <property type="match status" value="1"/>
</dbReference>
<dbReference type="EMBL" id="CP097510">
    <property type="protein sequence ID" value="URE37704.1"/>
    <property type="molecule type" value="Genomic_DNA"/>
</dbReference>
<dbReference type="GO" id="GO:0098542">
    <property type="term" value="P:defense response to other organism"/>
    <property type="evidence" value="ECO:0007669"/>
    <property type="project" value="TreeGrafter"/>
</dbReference>
<dbReference type="InterPro" id="IPR036388">
    <property type="entry name" value="WH-like_DNA-bd_sf"/>
</dbReference>
<keyword evidence="10" id="KW-1185">Reference proteome</keyword>
<dbReference type="PANTHER" id="PTHR23155">
    <property type="entry name" value="DISEASE RESISTANCE PROTEIN RP"/>
    <property type="match status" value="1"/>
</dbReference>
<dbReference type="AlphaFoldDB" id="A0A9E7HWZ7"/>
<evidence type="ECO:0000259" key="8">
    <source>
        <dbReference type="Pfam" id="PF23559"/>
    </source>
</evidence>
<dbReference type="InterPro" id="IPR044974">
    <property type="entry name" value="Disease_R_plants"/>
</dbReference>
<evidence type="ECO:0000256" key="4">
    <source>
        <dbReference type="ARBA" id="ARBA00022741"/>
    </source>
</evidence>
<dbReference type="OrthoDB" id="3027644at2759"/>
<dbReference type="GO" id="GO:0043531">
    <property type="term" value="F:ADP binding"/>
    <property type="evidence" value="ECO:0007669"/>
    <property type="project" value="InterPro"/>
</dbReference>
<evidence type="ECO:0000256" key="3">
    <source>
        <dbReference type="ARBA" id="ARBA00022737"/>
    </source>
</evidence>
<evidence type="ECO:0000259" key="7">
    <source>
        <dbReference type="Pfam" id="PF18052"/>
    </source>
</evidence>
<evidence type="ECO:0000256" key="5">
    <source>
        <dbReference type="ARBA" id="ARBA00022821"/>
    </source>
</evidence>
<dbReference type="Pfam" id="PF23559">
    <property type="entry name" value="WHD_DRP"/>
    <property type="match status" value="1"/>
</dbReference>
<dbReference type="InterPro" id="IPR058922">
    <property type="entry name" value="WHD_DRP"/>
</dbReference>
<dbReference type="SUPFAM" id="SSF52540">
    <property type="entry name" value="P-loop containing nucleoside triphosphate hydrolases"/>
    <property type="match status" value="1"/>
</dbReference>
<dbReference type="Proteomes" id="UP001055439">
    <property type="component" value="Chromosome 8"/>
</dbReference>
<dbReference type="CDD" id="cd14798">
    <property type="entry name" value="RX-CC_like"/>
    <property type="match status" value="1"/>
</dbReference>
<keyword evidence="2" id="KW-0433">Leucine-rich repeat</keyword>
<keyword evidence="5" id="KW-0611">Plant defense</keyword>
<dbReference type="InterPro" id="IPR041118">
    <property type="entry name" value="Rx_N"/>
</dbReference>
<dbReference type="Pfam" id="PF00931">
    <property type="entry name" value="NB-ARC"/>
    <property type="match status" value="1"/>
</dbReference>
<sequence>MAMVLVKGFLQKIANFAEGEICKVLRVGAEVKKLVRRMERIKGFLRTAEKRRHVDPDMDTWVRELKDVMYDADDIIDLCIIEGGSLLKSRASTTFAVSNPSSSRSSSYFESIKHRYQISGRIKRLNDRLKEITEDRSIIPDVEITEKDILIHPARSGEASSIEDKAGIIGTQIIGSAQNLINSIVEISETSKCVVFGIVGMGGIGKTTLARRVFNDERIIQNYPIRVWLCVTKNYSETDLLKEMIRSVGSVEGAESRAELEPKLASLLSRNLFLVLDDVWSPKVLAGVLRSKRSTMEWERVLRSDLWRMKKLDEKVPGVLYLSYEDLPSHLKQCFLHCSLFPDKADMYRRDLTRLWVAEGFTEENGELSMEEIAEDYFQDLIPPL</sequence>
<feature type="domain" description="Disease resistance N-terminal" evidence="7">
    <location>
        <begin position="6"/>
        <end position="86"/>
    </location>
</feature>
<gene>
    <name evidence="9" type="ORF">MUK42_07855</name>
</gene>
<dbReference type="InterPro" id="IPR038005">
    <property type="entry name" value="RX-like_CC"/>
</dbReference>
<keyword evidence="4" id="KW-0547">Nucleotide-binding</keyword>
<dbReference type="InterPro" id="IPR002182">
    <property type="entry name" value="NB-ARC"/>
</dbReference>
<proteinExistence type="inferred from homology"/>
<dbReference type="PRINTS" id="PR00364">
    <property type="entry name" value="DISEASERSIST"/>
</dbReference>
<evidence type="ECO:0000313" key="9">
    <source>
        <dbReference type="EMBL" id="URE37704.1"/>
    </source>
</evidence>
<evidence type="ECO:0000259" key="6">
    <source>
        <dbReference type="Pfam" id="PF00931"/>
    </source>
</evidence>
<name>A0A9E7HWZ7_9LILI</name>
<dbReference type="PANTHER" id="PTHR23155:SF872">
    <property type="entry name" value="OS02G0456800 PROTEIN"/>
    <property type="match status" value="1"/>
</dbReference>